<accession>A0A1F6DG14</accession>
<evidence type="ECO:0000256" key="4">
    <source>
        <dbReference type="ARBA" id="ARBA00022598"/>
    </source>
</evidence>
<keyword evidence="3" id="KW-0963">Cytoplasm</keyword>
<evidence type="ECO:0000256" key="3">
    <source>
        <dbReference type="ARBA" id="ARBA00022490"/>
    </source>
</evidence>
<proteinExistence type="inferred from homology"/>
<keyword evidence="4" id="KW-0436">Ligase</keyword>
<comment type="similarity">
    <text evidence="2">Belongs to the D-alanine--D-alanine ligase family.</text>
</comment>
<keyword evidence="5 10" id="KW-0547">Nucleotide-binding</keyword>
<dbReference type="InterPro" id="IPR013815">
    <property type="entry name" value="ATP_grasp_subdomain_1"/>
</dbReference>
<protein>
    <recommendedName>
        <fullName evidence="11">ATP-grasp domain-containing protein</fullName>
    </recommendedName>
</protein>
<dbReference type="Proteomes" id="UP000176377">
    <property type="component" value="Unassembled WGS sequence"/>
</dbReference>
<keyword evidence="7" id="KW-0133">Cell shape</keyword>
<feature type="domain" description="ATP-grasp" evidence="11">
    <location>
        <begin position="111"/>
        <end position="318"/>
    </location>
</feature>
<dbReference type="GO" id="GO:0005524">
    <property type="term" value="F:ATP binding"/>
    <property type="evidence" value="ECO:0007669"/>
    <property type="project" value="UniProtKB-UniRule"/>
</dbReference>
<evidence type="ECO:0000256" key="8">
    <source>
        <dbReference type="ARBA" id="ARBA00022984"/>
    </source>
</evidence>
<dbReference type="Gene3D" id="3.40.50.20">
    <property type="match status" value="1"/>
</dbReference>
<gene>
    <name evidence="12" type="ORF">A2765_02915</name>
</gene>
<dbReference type="Gene3D" id="3.30.470.20">
    <property type="entry name" value="ATP-grasp fold, B domain"/>
    <property type="match status" value="1"/>
</dbReference>
<dbReference type="PROSITE" id="PS50975">
    <property type="entry name" value="ATP_GRASP"/>
    <property type="match status" value="1"/>
</dbReference>
<dbReference type="InterPro" id="IPR011127">
    <property type="entry name" value="Dala_Dala_lig_N"/>
</dbReference>
<dbReference type="GO" id="GO:0046872">
    <property type="term" value="F:metal ion binding"/>
    <property type="evidence" value="ECO:0007669"/>
    <property type="project" value="InterPro"/>
</dbReference>
<dbReference type="PANTHER" id="PTHR23132:SF23">
    <property type="entry name" value="D-ALANINE--D-ALANINE LIGASE B"/>
    <property type="match status" value="1"/>
</dbReference>
<comment type="caution">
    <text evidence="12">The sequence shown here is derived from an EMBL/GenBank/DDBJ whole genome shotgun (WGS) entry which is preliminary data.</text>
</comment>
<reference evidence="12 13" key="1">
    <citation type="journal article" date="2016" name="Nat. Commun.">
        <title>Thousands of microbial genomes shed light on interconnected biogeochemical processes in an aquifer system.</title>
        <authorList>
            <person name="Anantharaman K."/>
            <person name="Brown C.T."/>
            <person name="Hug L.A."/>
            <person name="Sharon I."/>
            <person name="Castelle C.J."/>
            <person name="Probst A.J."/>
            <person name="Thomas B.C."/>
            <person name="Singh A."/>
            <person name="Wilkins M.J."/>
            <person name="Karaoz U."/>
            <person name="Brodie E.L."/>
            <person name="Williams K.H."/>
            <person name="Hubbard S.S."/>
            <person name="Banfield J.F."/>
        </authorList>
    </citation>
    <scope>NUCLEOTIDE SEQUENCE [LARGE SCALE GENOMIC DNA]</scope>
</reference>
<evidence type="ECO:0000259" key="11">
    <source>
        <dbReference type="PROSITE" id="PS50975"/>
    </source>
</evidence>
<dbReference type="InterPro" id="IPR016185">
    <property type="entry name" value="PreATP-grasp_dom_sf"/>
</dbReference>
<dbReference type="Pfam" id="PF01820">
    <property type="entry name" value="Dala_Dala_lig_N"/>
    <property type="match status" value="1"/>
</dbReference>
<dbReference type="SUPFAM" id="SSF52440">
    <property type="entry name" value="PreATP-grasp domain"/>
    <property type="match status" value="1"/>
</dbReference>
<evidence type="ECO:0000256" key="10">
    <source>
        <dbReference type="PROSITE-ProRule" id="PRU00409"/>
    </source>
</evidence>
<evidence type="ECO:0000313" key="13">
    <source>
        <dbReference type="Proteomes" id="UP000176377"/>
    </source>
</evidence>
<keyword evidence="8" id="KW-0573">Peptidoglycan synthesis</keyword>
<dbReference type="InterPro" id="IPR011095">
    <property type="entry name" value="Dala_Dala_lig_C"/>
</dbReference>
<dbReference type="SUPFAM" id="SSF56059">
    <property type="entry name" value="Glutathione synthetase ATP-binding domain-like"/>
    <property type="match status" value="1"/>
</dbReference>
<keyword evidence="9" id="KW-0961">Cell wall biogenesis/degradation</keyword>
<evidence type="ECO:0000256" key="6">
    <source>
        <dbReference type="ARBA" id="ARBA00022840"/>
    </source>
</evidence>
<dbReference type="GO" id="GO:0008360">
    <property type="term" value="P:regulation of cell shape"/>
    <property type="evidence" value="ECO:0007669"/>
    <property type="project" value="UniProtKB-KW"/>
</dbReference>
<dbReference type="GO" id="GO:0071555">
    <property type="term" value="P:cell wall organization"/>
    <property type="evidence" value="ECO:0007669"/>
    <property type="project" value="UniProtKB-KW"/>
</dbReference>
<evidence type="ECO:0000256" key="5">
    <source>
        <dbReference type="ARBA" id="ARBA00022741"/>
    </source>
</evidence>
<evidence type="ECO:0000256" key="7">
    <source>
        <dbReference type="ARBA" id="ARBA00022960"/>
    </source>
</evidence>
<dbReference type="PANTHER" id="PTHR23132">
    <property type="entry name" value="D-ALANINE--D-ALANINE LIGASE"/>
    <property type="match status" value="1"/>
</dbReference>
<keyword evidence="6 10" id="KW-0067">ATP-binding</keyword>
<dbReference type="InterPro" id="IPR011761">
    <property type="entry name" value="ATP-grasp"/>
</dbReference>
<organism evidence="12 13">
    <name type="scientific">Candidatus Kaiserbacteria bacterium RIFCSPHIGHO2_01_FULL_56_24</name>
    <dbReference type="NCBI Taxonomy" id="1798487"/>
    <lineage>
        <taxon>Bacteria</taxon>
        <taxon>Candidatus Kaiseribacteriota</taxon>
    </lineage>
</organism>
<evidence type="ECO:0000313" key="12">
    <source>
        <dbReference type="EMBL" id="OGG60374.1"/>
    </source>
</evidence>
<dbReference type="Pfam" id="PF07478">
    <property type="entry name" value="Dala_Dala_lig_C"/>
    <property type="match status" value="1"/>
</dbReference>
<dbReference type="InterPro" id="IPR000291">
    <property type="entry name" value="D-Ala_lig_Van_CS"/>
</dbReference>
<dbReference type="PROSITE" id="PS00844">
    <property type="entry name" value="DALA_DALA_LIGASE_2"/>
    <property type="match status" value="1"/>
</dbReference>
<dbReference type="GO" id="GO:0005737">
    <property type="term" value="C:cytoplasm"/>
    <property type="evidence" value="ECO:0007669"/>
    <property type="project" value="UniProtKB-SubCell"/>
</dbReference>
<evidence type="ECO:0000256" key="1">
    <source>
        <dbReference type="ARBA" id="ARBA00004496"/>
    </source>
</evidence>
<evidence type="ECO:0000256" key="9">
    <source>
        <dbReference type="ARBA" id="ARBA00023316"/>
    </source>
</evidence>
<dbReference type="Gene3D" id="3.30.1490.20">
    <property type="entry name" value="ATP-grasp fold, A domain"/>
    <property type="match status" value="1"/>
</dbReference>
<dbReference type="EMBL" id="MFLA01000010">
    <property type="protein sequence ID" value="OGG60374.1"/>
    <property type="molecule type" value="Genomic_DNA"/>
</dbReference>
<comment type="subcellular location">
    <subcellularLocation>
        <location evidence="1">Cytoplasm</location>
    </subcellularLocation>
</comment>
<name>A0A1F6DG14_9BACT</name>
<sequence length="322" mass="34650">MARTIVGVLRGGASSEYDLSLKTGATMLNALPESDYDVRDIFIDKQGYWHSRGVPTDASRALAQIDVVLNGLHGGAGEDGTLQRILERSGIPYAGSDAPGSALSLNKIQAGMILKNAGILMPHAVGFTASSEMDSTDMGRFVFSRFGPPYIVKPGNEGASHGIRLVATIVELPDAIADIIEAFGSALVEEYVVGEEASVGVIEDFRGEELYGLPPAHIVYPEDATFLHFEHHLHGEVSHMVPSDFSDIEKRALIDAARAAHRALGLSDFSRTDFIVTHRGPYLLEVNALPGLHEHAAMPAMLESVGSSVKEFLTHAIRLARR</sequence>
<evidence type="ECO:0000256" key="2">
    <source>
        <dbReference type="ARBA" id="ARBA00010871"/>
    </source>
</evidence>
<dbReference type="AlphaFoldDB" id="A0A1F6DG14"/>
<dbReference type="GO" id="GO:0009252">
    <property type="term" value="P:peptidoglycan biosynthetic process"/>
    <property type="evidence" value="ECO:0007669"/>
    <property type="project" value="UniProtKB-KW"/>
</dbReference>
<dbReference type="GO" id="GO:0008716">
    <property type="term" value="F:D-alanine-D-alanine ligase activity"/>
    <property type="evidence" value="ECO:0007669"/>
    <property type="project" value="InterPro"/>
</dbReference>